<dbReference type="Pfam" id="PF13523">
    <property type="entry name" value="Acetyltransf_8"/>
    <property type="match status" value="1"/>
</dbReference>
<evidence type="ECO:0000313" key="4">
    <source>
        <dbReference type="Proteomes" id="UP000000329"/>
    </source>
</evidence>
<protein>
    <submittedName>
        <fullName evidence="3">Acetyltransferases, including N-acetylases of ribosomal proteins</fullName>
        <ecNumber evidence="3">2.3.1.-</ecNumber>
    </submittedName>
</protein>
<dbReference type="eggNOG" id="COG1670">
    <property type="taxonomic scope" value="Bacteria"/>
</dbReference>
<dbReference type="GO" id="GO:0005840">
    <property type="term" value="C:ribosome"/>
    <property type="evidence" value="ECO:0007669"/>
    <property type="project" value="UniProtKB-KW"/>
</dbReference>
<dbReference type="InterPro" id="IPR016181">
    <property type="entry name" value="Acyl_CoA_acyltransferase"/>
</dbReference>
<dbReference type="PANTHER" id="PTHR31438">
    <property type="entry name" value="LYSINE N-ACYLTRANSFERASE C17G9.06C-RELATED"/>
    <property type="match status" value="1"/>
</dbReference>
<dbReference type="EMBL" id="CP002039">
    <property type="protein sequence ID" value="ADJ63846.1"/>
    <property type="molecule type" value="Genomic_DNA"/>
</dbReference>
<dbReference type="PANTHER" id="PTHR31438:SF1">
    <property type="entry name" value="LYSINE N-ACYLTRANSFERASE C17G9.06C-RELATED"/>
    <property type="match status" value="1"/>
</dbReference>
<keyword evidence="4" id="KW-1185">Reference proteome</keyword>
<accession>D8IVA7</accession>
<sequence length="334" mass="38202">MEQAVLTTALPAAPYLAHVDGHPYAVELDGDVVRVRLPSGERHAWRLQSLATLDSAAPAPTPRYDAHPAELAALEALWSQQHGLAQQLILPDGGAPAWACPGMFWQQSRNWLTQPQAPLPLRHCISAGKRHPQRPPKPAGTVYRRHIPWLGQTLSLRAFEGQDDLVRLNRWMNDPDVAYFWEEQGDLEHHRHYLARLADDPHAYPLIACLDELPFAYFEIYWAREDRIAPFADPGEHDRGWHVLVGEPAYRGRAFVSAWMPSVSHYLLLEDVRTERLWIEPRADNRKMLRSLQRSGYALLKEFDFPHKRAMLGMLSRERFFGERLWMPGAASAN</sequence>
<dbReference type="GO" id="GO:0016410">
    <property type="term" value="F:N-acyltransferase activity"/>
    <property type="evidence" value="ECO:0007669"/>
    <property type="project" value="TreeGrafter"/>
</dbReference>
<dbReference type="SUPFAM" id="SSF55729">
    <property type="entry name" value="Acyl-CoA N-acyltransferases (Nat)"/>
    <property type="match status" value="1"/>
</dbReference>
<organism evidence="3 4">
    <name type="scientific">Herbaspirillum seropedicae (strain SmR1)</name>
    <dbReference type="NCBI Taxonomy" id="757424"/>
    <lineage>
        <taxon>Bacteria</taxon>
        <taxon>Pseudomonadati</taxon>
        <taxon>Pseudomonadota</taxon>
        <taxon>Betaproteobacteria</taxon>
        <taxon>Burkholderiales</taxon>
        <taxon>Oxalobacteraceae</taxon>
        <taxon>Herbaspirillum</taxon>
    </lineage>
</organism>
<keyword evidence="3" id="KW-0012">Acyltransferase</keyword>
<dbReference type="GO" id="GO:0019290">
    <property type="term" value="P:siderophore biosynthetic process"/>
    <property type="evidence" value="ECO:0007669"/>
    <property type="project" value="InterPro"/>
</dbReference>
<evidence type="ECO:0000256" key="1">
    <source>
        <dbReference type="ARBA" id="ARBA00004924"/>
    </source>
</evidence>
<dbReference type="EC" id="2.3.1.-" evidence="3"/>
<evidence type="ECO:0000313" key="3">
    <source>
        <dbReference type="EMBL" id="ADJ63846.1"/>
    </source>
</evidence>
<dbReference type="HOGENOM" id="CLU_039848_0_0_4"/>
<dbReference type="AlphaFoldDB" id="D8IVA7"/>
<reference evidence="3 4" key="1">
    <citation type="submission" date="2010-04" db="EMBL/GenBank/DDBJ databases">
        <title>The genome of Herbaspirillum seropedicae SmR1, an endophytic, nitrogen-fixing, plant-growth promoting beta-Proteobacteria.</title>
        <authorList>
            <person name="Pedrosa F.O."/>
            <person name="Monteiro R.A."/>
            <person name="Wassem R."/>
            <person name="Cruz L.M."/>
            <person name="Ayub R.A."/>
            <person name="Colauto N.B."/>
            <person name="Fernandez M.A."/>
            <person name="Fungaro M.H.P."/>
            <person name="Grisard E.C."/>
            <person name="Hungria M."/>
            <person name="Madeira H.M.F."/>
            <person name="Nodari R.O."/>
            <person name="Osaku C.A."/>
            <person name="Petzl-Erler M.L."/>
            <person name="Terenzi H."/>
            <person name="Vieira L.G.E."/>
            <person name="Almeida M.I.M."/>
            <person name="Alves L.R."/>
            <person name="Arantes O.M.N."/>
            <person name="Balsanelli E."/>
            <person name="Barcellos F.G."/>
            <person name="Baura V.A."/>
            <person name="Binde D.R."/>
            <person name="Campo R.J."/>
            <person name="Chubatsu L.S."/>
            <person name="Chueire L.M.O."/>
            <person name="Ciferri R.R."/>
            <person name="Correa L.C."/>
            <person name="da Conceicao Silva J.L."/>
            <person name="Dabul A.N.G."/>
            <person name="Dambros B.P."/>
            <person name="Faoro H."/>
            <person name="Favetti A."/>
            <person name="Friedermann G."/>
            <person name="Furlaneto M.C."/>
            <person name="Gasques L.S."/>
            <person name="Gimenes C.C.T."/>
            <person name="Gioppo N.M.R."/>
            <person name="Glienke-Blanco C."/>
            <person name="Godoy L.P."/>
            <person name="Guerra M.P."/>
            <person name="Karp S."/>
            <person name="Kava-Cordeiro V."/>
            <person name="Margarido V.P."/>
            <person name="Mathioni S.M."/>
            <person name="Menck-Soares M.A."/>
            <person name="Murace N.K."/>
            <person name="Nicolas M.F."/>
            <person name="Oliveira C.E.C."/>
            <person name="Pagnan N.A.B."/>
            <person name="Pamphile J.A."/>
            <person name="Patussi E.V."/>
            <person name="Pereira L.F.P."/>
            <person name="Pereira-Ferrari L."/>
            <person name="Pinto F.G.S."/>
            <person name="Precoma C."/>
            <person name="Prioli A.J."/>
            <person name="Prioli S.M.A.P."/>
            <person name="Raittz R.T."/>
            <person name="Ramos H.J.O."/>
            <person name="Ribeiro E.M.S.F."/>
            <person name="Rigo L.U."/>
            <person name="Rocha C.L.M.S.C."/>
            <person name="Rocha S.N."/>
            <person name="Santos K."/>
            <person name="Satori D."/>
            <person name="Silva A.G."/>
            <person name="Simao R.C.G."/>
            <person name="Soares M.A.M."/>
            <person name="Souza E.M."/>
            <person name="Steffens M.B.R."/>
            <person name="Steindel M."/>
            <person name="Tadra-Sfeir M.Z."/>
            <person name="Takahashi E.K."/>
            <person name="Torres R.A."/>
            <person name="Valle J.S."/>
            <person name="Vernal J.I."/>
            <person name="Vilas-Boas L.A."/>
            <person name="Watanabe M.A.E."/>
            <person name="Weiss V.A."/>
            <person name="Yates M.A."/>
            <person name="Souza E.M."/>
        </authorList>
    </citation>
    <scope>NUCLEOTIDE SEQUENCE [LARGE SCALE GENOMIC DNA]</scope>
    <source>
        <strain evidence="3 4">SmR1</strain>
    </source>
</reference>
<keyword evidence="3" id="KW-0687">Ribonucleoprotein</keyword>
<dbReference type="GeneID" id="29394122"/>
<feature type="domain" description="Acyltransferase MbtK/IucB-like conserved" evidence="2">
    <location>
        <begin position="157"/>
        <end position="204"/>
    </location>
</feature>
<dbReference type="KEGG" id="hse:Hsero_2347"/>
<dbReference type="OrthoDB" id="9087497at2"/>
<dbReference type="Proteomes" id="UP000000329">
    <property type="component" value="Chromosome"/>
</dbReference>
<proteinExistence type="predicted"/>
<comment type="pathway">
    <text evidence="1">Siderophore biosynthesis.</text>
</comment>
<gene>
    <name evidence="3" type="ordered locus">Hsero_2347</name>
</gene>
<dbReference type="STRING" id="757424.Hsero_2347"/>
<keyword evidence="3" id="KW-0689">Ribosomal protein</keyword>
<dbReference type="SMART" id="SM01006">
    <property type="entry name" value="AlcB"/>
    <property type="match status" value="1"/>
</dbReference>
<name>D8IVA7_HERSS</name>
<dbReference type="InterPro" id="IPR019432">
    <property type="entry name" value="Acyltransferase_MbtK/IucB-like"/>
</dbReference>
<dbReference type="RefSeq" id="WP_013234325.1">
    <property type="nucleotide sequence ID" value="NC_014323.1"/>
</dbReference>
<keyword evidence="3" id="KW-0808">Transferase</keyword>
<dbReference type="Gene3D" id="3.40.630.30">
    <property type="match status" value="1"/>
</dbReference>
<evidence type="ECO:0000259" key="2">
    <source>
        <dbReference type="SMART" id="SM01006"/>
    </source>
</evidence>